<proteinExistence type="predicted"/>
<keyword evidence="3" id="KW-1185">Reference proteome</keyword>
<dbReference type="Proteomes" id="UP000244937">
    <property type="component" value="Chromosome"/>
</dbReference>
<name>A0A2S1SE03_9FLAO</name>
<organism evidence="2 3">
    <name type="scientific">Flavobacterium pallidum</name>
    <dbReference type="NCBI Taxonomy" id="2172098"/>
    <lineage>
        <taxon>Bacteria</taxon>
        <taxon>Pseudomonadati</taxon>
        <taxon>Bacteroidota</taxon>
        <taxon>Flavobacteriia</taxon>
        <taxon>Flavobacteriales</taxon>
        <taxon>Flavobacteriaceae</taxon>
        <taxon>Flavobacterium</taxon>
    </lineage>
</organism>
<reference evidence="2 3" key="1">
    <citation type="submission" date="2018-05" db="EMBL/GenBank/DDBJ databases">
        <title>Genome sequencing of Flavobacterium sp. HYN0049.</title>
        <authorList>
            <person name="Yi H."/>
            <person name="Baek C."/>
        </authorList>
    </citation>
    <scope>NUCLEOTIDE SEQUENCE [LARGE SCALE GENOMIC DNA]</scope>
    <source>
        <strain evidence="2 3">HYN0049</strain>
    </source>
</reference>
<accession>A0A2S1SE03</accession>
<evidence type="ECO:0000313" key="2">
    <source>
        <dbReference type="EMBL" id="AWI24619.1"/>
    </source>
</evidence>
<evidence type="ECO:0000256" key="1">
    <source>
        <dbReference type="SAM" id="Phobius"/>
    </source>
</evidence>
<dbReference type="InterPro" id="IPR026414">
    <property type="entry name" value="ExosoTase_F-assoc_memb"/>
</dbReference>
<sequence length="149" mass="17514">MLKKLLAHKLRALAFIGLVCLLALVRIFETKLFYDPFLRFFKSEFTGKPLPGFDVARLSFSLFFRYLLNTIISLALIYVAFKEKGLVKFSALLYLIFFLVLMMTFFVIVYGFGTNSTLELFYVRRFLIQPIFVILFIPAFYYQEHVAKK</sequence>
<keyword evidence="1" id="KW-1133">Transmembrane helix</keyword>
<keyword evidence="1" id="KW-0472">Membrane</keyword>
<feature type="transmembrane region" description="Helical" evidence="1">
    <location>
        <begin position="125"/>
        <end position="142"/>
    </location>
</feature>
<feature type="transmembrane region" description="Helical" evidence="1">
    <location>
        <begin position="93"/>
        <end position="113"/>
    </location>
</feature>
<dbReference type="OrthoDB" id="982493at2"/>
<dbReference type="EMBL" id="CP029187">
    <property type="protein sequence ID" value="AWI24619.1"/>
    <property type="molecule type" value="Genomic_DNA"/>
</dbReference>
<dbReference type="NCBIfam" id="TIGR04127">
    <property type="entry name" value="flavo_near_exo"/>
    <property type="match status" value="1"/>
</dbReference>
<protein>
    <submittedName>
        <fullName evidence="2">Exosortase F system-associated protein</fullName>
    </submittedName>
</protein>
<dbReference type="KEGG" id="fpal:HYN49_01225"/>
<gene>
    <name evidence="2" type="ORF">HYN49_01225</name>
</gene>
<dbReference type="AlphaFoldDB" id="A0A2S1SE03"/>
<evidence type="ECO:0000313" key="3">
    <source>
        <dbReference type="Proteomes" id="UP000244937"/>
    </source>
</evidence>
<keyword evidence="1" id="KW-0812">Transmembrane</keyword>
<feature type="transmembrane region" description="Helical" evidence="1">
    <location>
        <begin position="63"/>
        <end position="81"/>
    </location>
</feature>
<dbReference type="RefSeq" id="WP_108902418.1">
    <property type="nucleotide sequence ID" value="NZ_CP029187.1"/>
</dbReference>